<dbReference type="InterPro" id="IPR011330">
    <property type="entry name" value="Glyco_hydro/deAcase_b/a-brl"/>
</dbReference>
<feature type="region of interest" description="Disordered" evidence="1">
    <location>
        <begin position="45"/>
        <end position="100"/>
    </location>
</feature>
<evidence type="ECO:0000313" key="5">
    <source>
        <dbReference type="Proteomes" id="UP001240150"/>
    </source>
</evidence>
<sequence>MRLSHTRKALLISMSLIMLGLVGQAAAAESSHSEAAPPAVATPAIATPATSDPATGTPAAKPTTKPAPTPTKTKPRTESTAIPKHPKGRTGPGGSRLTTGTKDVALTFDDGPDPANTPALLKILAKEKVKATFCLVGENVKRHPDLVRKIAAGGHALCNHTWNHDLRLGKKKPAQIRADMERTNAAIRAAVPNAKISYFRAPGGNFTSQIVKTAKQLGMSSIYWKVDPRDWEHGKTESDGAHTSRVISSVKRHTHPGAIVLSHDYAQPDTIRAYRVLIPYLRKRFHLIALP</sequence>
<dbReference type="InterPro" id="IPR002509">
    <property type="entry name" value="NODB_dom"/>
</dbReference>
<dbReference type="EMBL" id="CP126980">
    <property type="protein sequence ID" value="WIM97368.1"/>
    <property type="molecule type" value="Genomic_DNA"/>
</dbReference>
<feature type="compositionally biased region" description="Low complexity" evidence="1">
    <location>
        <begin position="45"/>
        <end position="72"/>
    </location>
</feature>
<dbReference type="RefSeq" id="WP_284918768.1">
    <property type="nucleotide sequence ID" value="NZ_CP126980.1"/>
</dbReference>
<feature type="chain" id="PRO_5046094705" evidence="2">
    <location>
        <begin position="28"/>
        <end position="291"/>
    </location>
</feature>
<dbReference type="SUPFAM" id="SSF88713">
    <property type="entry name" value="Glycoside hydrolase/deacetylase"/>
    <property type="match status" value="1"/>
</dbReference>
<feature type="domain" description="NodB homology" evidence="3">
    <location>
        <begin position="102"/>
        <end position="291"/>
    </location>
</feature>
<organism evidence="4 5">
    <name type="scientific">Actinoplanes oblitus</name>
    <dbReference type="NCBI Taxonomy" id="3040509"/>
    <lineage>
        <taxon>Bacteria</taxon>
        <taxon>Bacillati</taxon>
        <taxon>Actinomycetota</taxon>
        <taxon>Actinomycetes</taxon>
        <taxon>Micromonosporales</taxon>
        <taxon>Micromonosporaceae</taxon>
        <taxon>Actinoplanes</taxon>
    </lineage>
</organism>
<dbReference type="PANTHER" id="PTHR10587">
    <property type="entry name" value="GLYCOSYL TRANSFERASE-RELATED"/>
    <property type="match status" value="1"/>
</dbReference>
<dbReference type="Proteomes" id="UP001240150">
    <property type="component" value="Chromosome"/>
</dbReference>
<dbReference type="CDD" id="cd10917">
    <property type="entry name" value="CE4_NodB_like_6s_7s"/>
    <property type="match status" value="1"/>
</dbReference>
<evidence type="ECO:0000259" key="3">
    <source>
        <dbReference type="PROSITE" id="PS51677"/>
    </source>
</evidence>
<accession>A0ABY8WJT5</accession>
<dbReference type="PROSITE" id="PS51677">
    <property type="entry name" value="NODB"/>
    <property type="match status" value="1"/>
</dbReference>
<keyword evidence="5" id="KW-1185">Reference proteome</keyword>
<gene>
    <name evidence="4" type="ORF">ACTOB_000881</name>
</gene>
<dbReference type="Gene3D" id="3.20.20.370">
    <property type="entry name" value="Glycoside hydrolase/deacetylase"/>
    <property type="match status" value="1"/>
</dbReference>
<protein>
    <submittedName>
        <fullName evidence="4">Polysaccharide deacetylase family protein</fullName>
        <ecNumber evidence="4">3.-.-.-</ecNumber>
    </submittedName>
</protein>
<dbReference type="Pfam" id="PF01522">
    <property type="entry name" value="Polysacc_deac_1"/>
    <property type="match status" value="1"/>
</dbReference>
<evidence type="ECO:0000256" key="1">
    <source>
        <dbReference type="SAM" id="MobiDB-lite"/>
    </source>
</evidence>
<dbReference type="GO" id="GO:0016787">
    <property type="term" value="F:hydrolase activity"/>
    <property type="evidence" value="ECO:0007669"/>
    <property type="project" value="UniProtKB-KW"/>
</dbReference>
<keyword evidence="2" id="KW-0732">Signal</keyword>
<reference evidence="4 5" key="1">
    <citation type="submission" date="2023-06" db="EMBL/GenBank/DDBJ databases">
        <authorList>
            <person name="Yushchuk O."/>
            <person name="Binda E."/>
            <person name="Ruckert-Reed C."/>
            <person name="Fedorenko V."/>
            <person name="Kalinowski J."/>
            <person name="Marinelli F."/>
        </authorList>
    </citation>
    <scope>NUCLEOTIDE SEQUENCE [LARGE SCALE GENOMIC DNA]</scope>
    <source>
        <strain evidence="4 5">NRRL 3884</strain>
    </source>
</reference>
<proteinExistence type="predicted"/>
<evidence type="ECO:0000256" key="2">
    <source>
        <dbReference type="SAM" id="SignalP"/>
    </source>
</evidence>
<dbReference type="InterPro" id="IPR050248">
    <property type="entry name" value="Polysacc_deacetylase_ArnD"/>
</dbReference>
<keyword evidence="4" id="KW-0378">Hydrolase</keyword>
<dbReference type="EC" id="3.-.-.-" evidence="4"/>
<feature type="signal peptide" evidence="2">
    <location>
        <begin position="1"/>
        <end position="27"/>
    </location>
</feature>
<evidence type="ECO:0000313" key="4">
    <source>
        <dbReference type="EMBL" id="WIM97368.1"/>
    </source>
</evidence>
<name>A0ABY8WJT5_9ACTN</name>